<feature type="transmembrane region" description="Helical" evidence="1">
    <location>
        <begin position="170"/>
        <end position="194"/>
    </location>
</feature>
<dbReference type="Pfam" id="PF03268">
    <property type="entry name" value="DUF267"/>
    <property type="match status" value="1"/>
</dbReference>
<dbReference type="PANTHER" id="PTHR31930:SF5">
    <property type="entry name" value="GUSTATORY RECEPTOR"/>
    <property type="match status" value="1"/>
</dbReference>
<feature type="transmembrane region" description="Helical" evidence="1">
    <location>
        <begin position="41"/>
        <end position="63"/>
    </location>
</feature>
<organism evidence="2 3">
    <name type="scientific">Caenorhabditis briggsae</name>
    <dbReference type="NCBI Taxonomy" id="6238"/>
    <lineage>
        <taxon>Eukaryota</taxon>
        <taxon>Metazoa</taxon>
        <taxon>Ecdysozoa</taxon>
        <taxon>Nematoda</taxon>
        <taxon>Chromadorea</taxon>
        <taxon>Rhabditida</taxon>
        <taxon>Rhabditina</taxon>
        <taxon>Rhabditomorpha</taxon>
        <taxon>Rhabditoidea</taxon>
        <taxon>Rhabditidae</taxon>
        <taxon>Peloderinae</taxon>
        <taxon>Caenorhabditis</taxon>
    </lineage>
</organism>
<dbReference type="AlphaFoldDB" id="A0AAE9F9G9"/>
<sequence>MIPITLESAENAEISKKRFFGIFHFFHTFSPFRLLASPKPIFRFFGLLYLVPTVLLMLFRFYWMLFQVDGEFLSFSWAESKMYGFFSMESAILTLSLGRMAWANSMGRFENNLEALKCLRIEKTHKKKDDFRILYFRAAISNIFLFFTFLLTSIYLAIHRKASFGDPNPSSWYWIIDLITSILCGYSNFLFLPIHALRAHAITREFEIFNEELENADKEKKLENLPIIRGFGARQIKLFEIANSLTERIERYMTWAPALSILAFLMATYIITEFGVKQFPALYHVCLIAYVISGFIMSFALMYPVAFIQEAMLATSHVLLNSTILQETNDPLIFENYRMILERSLHNRLTNNVLHVFSITRKNVERLFFVHSVMIIIMVWTFELDDGIAKGFEGIGKMIMMMNMTGSHDNV</sequence>
<keyword evidence="1" id="KW-1133">Transmembrane helix</keyword>
<dbReference type="InterPro" id="IPR004950">
    <property type="entry name" value="DUF267_CAE_spp"/>
</dbReference>
<feature type="transmembrane region" description="Helical" evidence="1">
    <location>
        <begin position="364"/>
        <end position="382"/>
    </location>
</feature>
<evidence type="ECO:0000313" key="3">
    <source>
        <dbReference type="Proteomes" id="UP000829354"/>
    </source>
</evidence>
<protein>
    <submittedName>
        <fullName evidence="2">Uncharacterized protein</fullName>
    </submittedName>
</protein>
<accession>A0AAE9F9G9</accession>
<feature type="transmembrane region" description="Helical" evidence="1">
    <location>
        <begin position="83"/>
        <end position="102"/>
    </location>
</feature>
<gene>
    <name evidence="2" type="ORF">L5515_009680</name>
</gene>
<feature type="transmembrane region" description="Helical" evidence="1">
    <location>
        <begin position="252"/>
        <end position="270"/>
    </location>
</feature>
<name>A0AAE9F9G9_CAEBR</name>
<feature type="transmembrane region" description="Helical" evidence="1">
    <location>
        <begin position="282"/>
        <end position="303"/>
    </location>
</feature>
<reference evidence="2 3" key="1">
    <citation type="submission" date="2022-04" db="EMBL/GenBank/DDBJ databases">
        <title>Chromosome-level reference genomes for two strains of Caenorhabditis briggsae: an improved platform for comparative genomics.</title>
        <authorList>
            <person name="Stevens L."/>
            <person name="Andersen E."/>
        </authorList>
    </citation>
    <scope>NUCLEOTIDE SEQUENCE [LARGE SCALE GENOMIC DNA]</scope>
    <source>
        <strain evidence="2">VX34</strain>
        <tissue evidence="2">Whole-organism</tissue>
    </source>
</reference>
<evidence type="ECO:0000256" key="1">
    <source>
        <dbReference type="SAM" id="Phobius"/>
    </source>
</evidence>
<keyword evidence="3" id="KW-1185">Reference proteome</keyword>
<dbReference type="PANTHER" id="PTHR31930">
    <property type="entry name" value="SERPENTINE RECEPTOR, CLASS R"/>
    <property type="match status" value="1"/>
</dbReference>
<feature type="transmembrane region" description="Helical" evidence="1">
    <location>
        <begin position="134"/>
        <end position="158"/>
    </location>
</feature>
<evidence type="ECO:0000313" key="2">
    <source>
        <dbReference type="EMBL" id="UMM38141.1"/>
    </source>
</evidence>
<keyword evidence="1" id="KW-0472">Membrane</keyword>
<dbReference type="EMBL" id="CP092624">
    <property type="protein sequence ID" value="UMM38141.1"/>
    <property type="molecule type" value="Genomic_DNA"/>
</dbReference>
<proteinExistence type="predicted"/>
<keyword evidence="1" id="KW-0812">Transmembrane</keyword>
<dbReference type="Proteomes" id="UP000829354">
    <property type="component" value="Chromosome V"/>
</dbReference>